<proteinExistence type="predicted"/>
<dbReference type="InterPro" id="IPR016208">
    <property type="entry name" value="Ald_Oxase/xanthine_DH-like"/>
</dbReference>
<gene>
    <name evidence="2" type="ORF">SAMN05421762_3730</name>
</gene>
<dbReference type="InterPro" id="IPR000674">
    <property type="entry name" value="Ald_Oxase/Xan_DH_a/b"/>
</dbReference>
<dbReference type="InterPro" id="IPR036856">
    <property type="entry name" value="Ald_Oxase/Xan_DH_a/b_sf"/>
</dbReference>
<evidence type="ECO:0000313" key="2">
    <source>
        <dbReference type="EMBL" id="SFD24416.1"/>
    </source>
</evidence>
<dbReference type="STRING" id="517719.SAMN05421762_3730"/>
<evidence type="ECO:0000313" key="3">
    <source>
        <dbReference type="Proteomes" id="UP000231644"/>
    </source>
</evidence>
<dbReference type="Pfam" id="PF01315">
    <property type="entry name" value="Ald_Xan_dh_C"/>
    <property type="match status" value="1"/>
</dbReference>
<keyword evidence="3" id="KW-1185">Reference proteome</keyword>
<accession>A0A1I1QQL6</accession>
<feature type="domain" description="Aldehyde oxidase/xanthine dehydrogenase a/b hammerhead" evidence="1">
    <location>
        <begin position="28"/>
        <end position="132"/>
    </location>
</feature>
<dbReference type="SUPFAM" id="SSF54665">
    <property type="entry name" value="CO dehydrogenase molybdoprotein N-domain-like"/>
    <property type="match status" value="1"/>
</dbReference>
<dbReference type="Gene3D" id="3.90.1170.50">
    <property type="entry name" value="Aldehyde oxidase/xanthine dehydrogenase, a/b hammerhead"/>
    <property type="match status" value="1"/>
</dbReference>
<dbReference type="Pfam" id="PF20256">
    <property type="entry name" value="MoCoBD_2"/>
    <property type="match status" value="1"/>
</dbReference>
<dbReference type="PANTHER" id="PTHR11908">
    <property type="entry name" value="XANTHINE DEHYDROGENASE"/>
    <property type="match status" value="1"/>
</dbReference>
<dbReference type="InterPro" id="IPR046867">
    <property type="entry name" value="AldOxase/xan_DH_MoCoBD2"/>
</dbReference>
<reference evidence="2 3" key="1">
    <citation type="submission" date="2016-10" db="EMBL/GenBank/DDBJ databases">
        <authorList>
            <person name="de Groot N.N."/>
        </authorList>
    </citation>
    <scope>NUCLEOTIDE SEQUENCE [LARGE SCALE GENOMIC DNA]</scope>
    <source>
        <strain evidence="2 3">DSM 29619</strain>
    </source>
</reference>
<dbReference type="EMBL" id="FOLX01000006">
    <property type="protein sequence ID" value="SFD24416.1"/>
    <property type="molecule type" value="Genomic_DNA"/>
</dbReference>
<dbReference type="SMART" id="SM01008">
    <property type="entry name" value="Ald_Xan_dh_C"/>
    <property type="match status" value="1"/>
</dbReference>
<dbReference type="InterPro" id="IPR008274">
    <property type="entry name" value="AldOxase/xan_DH_MoCoBD1"/>
</dbReference>
<evidence type="ECO:0000259" key="1">
    <source>
        <dbReference type="SMART" id="SM01008"/>
    </source>
</evidence>
<dbReference type="AlphaFoldDB" id="A0A1I1QQL6"/>
<sequence>MSTQATTPDRLTKAVMNLPRRDARDKLQGRTRYTVDDTDAGLLHAAFRRAEIASGRILRIDTIAARAMPGVKAIATAEDAPGLHGIGIADHPLFADEVVRYHGEPLAVVAATTLDQARAAAAAIEVEIEPLPACLTMEQSLAADAPLIHPDWQSYEILKDGAARGGNVAWEATVVRGDTDAAFARDDVTIVEGTYQVGRQSHVPFEPRAVVADYEDGRFHIRTSTQVPWTVRHVTAKVLGVAESRVRVTVPAVGGGFGLKFDCSLEPFAAILARKTGRRVSLVNSRREEQMTCLSRENADILIRSAVTADGRILGREATVLMDCGAYGGEQVFLTTMTAHTLGGNYRLESVRLSSRAVYTNTPPNGAFRACNGVYNTFALERHTDEICAAIGMDPMEFRRRNVVGDGDLGATGQVFEGDVLRPMLDLALTKHGPHDGRTHTDDGRLYGRATTVGTWFIFVGPSAATVNLNADGSATLVTSGVEIGSGTMVQSLPQIVAANLGLHPDDVIVKTADTDASGRDLGVGGGRTTVSIGAASEAACEEVRQKLLRVAAQMLQTSEEQLVLKDGRVEIVGRPGSGTSIQTVIAQAEADIGPISGSGAFTAPGIPAMPGCAAGHFIDAIDIPVFAVHDCELAVDPDTGAVEILSYRVVQDVGRALNPRAVHSQIQGGVTQGIGYALHEDITINAQGAFDQAGFSDYRIPTALDTLPIDFHLYEGAPSCGPLGTKGAGEVPILNVGATIACALARATGQAANQLPLTAPRVMALMDGAGPDLRFPHISRRWSDNTIAFRD</sequence>
<dbReference type="PANTHER" id="PTHR11908:SF157">
    <property type="entry name" value="XANTHINE DEHYDROGENASE SUBUNIT D-RELATED"/>
    <property type="match status" value="1"/>
</dbReference>
<dbReference type="GO" id="GO:0005506">
    <property type="term" value="F:iron ion binding"/>
    <property type="evidence" value="ECO:0007669"/>
    <property type="project" value="InterPro"/>
</dbReference>
<dbReference type="Gene3D" id="3.30.365.10">
    <property type="entry name" value="Aldehyde oxidase/xanthine dehydrogenase, molybdopterin binding domain"/>
    <property type="match status" value="4"/>
</dbReference>
<dbReference type="Proteomes" id="UP000231644">
    <property type="component" value="Unassembled WGS sequence"/>
</dbReference>
<dbReference type="OrthoDB" id="9763985at2"/>
<organism evidence="2 3">
    <name type="scientific">Pseudooceanicola nitratireducens</name>
    <dbReference type="NCBI Taxonomy" id="517719"/>
    <lineage>
        <taxon>Bacteria</taxon>
        <taxon>Pseudomonadati</taxon>
        <taxon>Pseudomonadota</taxon>
        <taxon>Alphaproteobacteria</taxon>
        <taxon>Rhodobacterales</taxon>
        <taxon>Paracoccaceae</taxon>
        <taxon>Pseudooceanicola</taxon>
    </lineage>
</organism>
<name>A0A1I1QQL6_9RHOB</name>
<protein>
    <submittedName>
        <fullName evidence="2">CO or xanthine dehydrogenase, Mo-binding subunit</fullName>
    </submittedName>
</protein>
<dbReference type="GO" id="GO:0016491">
    <property type="term" value="F:oxidoreductase activity"/>
    <property type="evidence" value="ECO:0007669"/>
    <property type="project" value="InterPro"/>
</dbReference>
<dbReference type="RefSeq" id="WP_093454975.1">
    <property type="nucleotide sequence ID" value="NZ_FNZG01000008.1"/>
</dbReference>
<dbReference type="Pfam" id="PF02738">
    <property type="entry name" value="MoCoBD_1"/>
    <property type="match status" value="1"/>
</dbReference>
<dbReference type="InterPro" id="IPR037165">
    <property type="entry name" value="AldOxase/xan_DH_Mopterin-bd_sf"/>
</dbReference>
<dbReference type="SUPFAM" id="SSF56003">
    <property type="entry name" value="Molybdenum cofactor-binding domain"/>
    <property type="match status" value="1"/>
</dbReference>